<dbReference type="Gene3D" id="3.40.50.150">
    <property type="entry name" value="Vaccinia Virus protein VP39"/>
    <property type="match status" value="1"/>
</dbReference>
<name>A0A316ANZ7_9BACT</name>
<dbReference type="Pfam" id="PF02384">
    <property type="entry name" value="N6_Mtase"/>
    <property type="match status" value="1"/>
</dbReference>
<dbReference type="AlphaFoldDB" id="A0A316ANZ7"/>
<organism evidence="3 4">
    <name type="scientific">Dyadobacter jejuensis</name>
    <dbReference type="NCBI Taxonomy" id="1082580"/>
    <lineage>
        <taxon>Bacteria</taxon>
        <taxon>Pseudomonadati</taxon>
        <taxon>Bacteroidota</taxon>
        <taxon>Cytophagia</taxon>
        <taxon>Cytophagales</taxon>
        <taxon>Spirosomataceae</taxon>
        <taxon>Dyadobacter</taxon>
    </lineage>
</organism>
<dbReference type="Proteomes" id="UP000245880">
    <property type="component" value="Unassembled WGS sequence"/>
</dbReference>
<protein>
    <submittedName>
        <fullName evidence="3">N-6 DNA methylase</fullName>
    </submittedName>
</protein>
<gene>
    <name evidence="3" type="ORF">CLV98_102256</name>
</gene>
<keyword evidence="3" id="KW-0489">Methyltransferase</keyword>
<evidence type="ECO:0000256" key="1">
    <source>
        <dbReference type="ARBA" id="ARBA00006594"/>
    </source>
</evidence>
<keyword evidence="4" id="KW-1185">Reference proteome</keyword>
<comment type="similarity">
    <text evidence="1">Belongs to the N(4)/N(6)-methyltransferase family.</text>
</comment>
<dbReference type="InterPro" id="IPR029063">
    <property type="entry name" value="SAM-dependent_MTases_sf"/>
</dbReference>
<dbReference type="SUPFAM" id="SSF53335">
    <property type="entry name" value="S-adenosyl-L-methionine-dependent methyltransferases"/>
    <property type="match status" value="1"/>
</dbReference>
<dbReference type="EMBL" id="QGDT01000002">
    <property type="protein sequence ID" value="PWJ59423.1"/>
    <property type="molecule type" value="Genomic_DNA"/>
</dbReference>
<reference evidence="3 4" key="1">
    <citation type="submission" date="2018-03" db="EMBL/GenBank/DDBJ databases">
        <title>Genomic Encyclopedia of Archaeal and Bacterial Type Strains, Phase II (KMG-II): from individual species to whole genera.</title>
        <authorList>
            <person name="Goeker M."/>
        </authorList>
    </citation>
    <scope>NUCLEOTIDE SEQUENCE [LARGE SCALE GENOMIC DNA]</scope>
    <source>
        <strain evidence="3 4">DSM 100346</strain>
    </source>
</reference>
<dbReference type="GO" id="GO:0032259">
    <property type="term" value="P:methylation"/>
    <property type="evidence" value="ECO:0007669"/>
    <property type="project" value="UniProtKB-KW"/>
</dbReference>
<evidence type="ECO:0000313" key="4">
    <source>
        <dbReference type="Proteomes" id="UP000245880"/>
    </source>
</evidence>
<feature type="domain" description="DNA methylase adenine-specific" evidence="2">
    <location>
        <begin position="24"/>
        <end position="69"/>
    </location>
</feature>
<dbReference type="GO" id="GO:0008170">
    <property type="term" value="F:N-methyltransferase activity"/>
    <property type="evidence" value="ECO:0007669"/>
    <property type="project" value="InterPro"/>
</dbReference>
<accession>A0A316ANZ7</accession>
<keyword evidence="3" id="KW-0808">Transferase</keyword>
<dbReference type="GO" id="GO:0003677">
    <property type="term" value="F:DNA binding"/>
    <property type="evidence" value="ECO:0007669"/>
    <property type="project" value="InterPro"/>
</dbReference>
<evidence type="ECO:0000259" key="2">
    <source>
        <dbReference type="Pfam" id="PF02384"/>
    </source>
</evidence>
<comment type="caution">
    <text evidence="3">The sequence shown here is derived from an EMBL/GenBank/DDBJ whole genome shotgun (WGS) entry which is preliminary data.</text>
</comment>
<sequence length="121" mass="12993">MCILLILLPQKLTKNPICSRISTSKTSGEGDIRKALIEAGLIDCIVNLPANLFLNTQIPAALWFMSRNRSGSFPSFGGVAEGRGGSFPPLEGWPKAGVVLSLVHLPQLIASSGNVVRKYFL</sequence>
<proteinExistence type="inferred from homology"/>
<evidence type="ECO:0000313" key="3">
    <source>
        <dbReference type="EMBL" id="PWJ59423.1"/>
    </source>
</evidence>
<dbReference type="InterPro" id="IPR003356">
    <property type="entry name" value="DNA_methylase_A-5"/>
</dbReference>